<evidence type="ECO:0000313" key="2">
    <source>
        <dbReference type="EMBL" id="KAG5651174.1"/>
    </source>
</evidence>
<feature type="non-terminal residue" evidence="2">
    <location>
        <position position="123"/>
    </location>
</feature>
<dbReference type="EMBL" id="JABCKI010000284">
    <property type="protein sequence ID" value="KAG5651174.1"/>
    <property type="molecule type" value="Genomic_DNA"/>
</dbReference>
<proteinExistence type="predicted"/>
<dbReference type="AlphaFoldDB" id="A0A9P7GIC9"/>
<dbReference type="OrthoDB" id="2984821at2759"/>
<protein>
    <submittedName>
        <fullName evidence="2">Uncharacterized protein</fullName>
    </submittedName>
</protein>
<keyword evidence="3" id="KW-1185">Reference proteome</keyword>
<comment type="caution">
    <text evidence="2">The sequence shown here is derived from an EMBL/GenBank/DDBJ whole genome shotgun (WGS) entry which is preliminary data.</text>
</comment>
<organism evidence="2 3">
    <name type="scientific">Sphagnurus paluster</name>
    <dbReference type="NCBI Taxonomy" id="117069"/>
    <lineage>
        <taxon>Eukaryota</taxon>
        <taxon>Fungi</taxon>
        <taxon>Dikarya</taxon>
        <taxon>Basidiomycota</taxon>
        <taxon>Agaricomycotina</taxon>
        <taxon>Agaricomycetes</taxon>
        <taxon>Agaricomycetidae</taxon>
        <taxon>Agaricales</taxon>
        <taxon>Tricholomatineae</taxon>
        <taxon>Lyophyllaceae</taxon>
        <taxon>Sphagnurus</taxon>
    </lineage>
</organism>
<reference evidence="2" key="1">
    <citation type="submission" date="2021-02" db="EMBL/GenBank/DDBJ databases">
        <authorList>
            <person name="Nieuwenhuis M."/>
            <person name="Van De Peppel L.J.J."/>
        </authorList>
    </citation>
    <scope>NUCLEOTIDE SEQUENCE</scope>
    <source>
        <strain evidence="2">D49</strain>
    </source>
</reference>
<evidence type="ECO:0000313" key="3">
    <source>
        <dbReference type="Proteomes" id="UP000717328"/>
    </source>
</evidence>
<accession>A0A9P7GIC9</accession>
<feature type="region of interest" description="Disordered" evidence="1">
    <location>
        <begin position="98"/>
        <end position="123"/>
    </location>
</feature>
<feature type="compositionally biased region" description="Basic and acidic residues" evidence="1">
    <location>
        <begin position="114"/>
        <end position="123"/>
    </location>
</feature>
<evidence type="ECO:0000256" key="1">
    <source>
        <dbReference type="SAM" id="MobiDB-lite"/>
    </source>
</evidence>
<gene>
    <name evidence="2" type="ORF">H0H81_009581</name>
</gene>
<name>A0A9P7GIC9_9AGAR</name>
<dbReference type="Proteomes" id="UP000717328">
    <property type="component" value="Unassembled WGS sequence"/>
</dbReference>
<sequence length="123" mass="13817">MLSNIEQAVLDLLHTKQTITVPNVFSAYMRIAGHDIGDTEKAVVTFERALDKHAVRADVVQSPMIAKLRNQYWYTKLGGREDGDGECHMCEHCGGMRLKDKRHRHPPTAGPPAEDTRPLKTKP</sequence>
<reference evidence="2" key="2">
    <citation type="submission" date="2021-10" db="EMBL/GenBank/DDBJ databases">
        <title>Phylogenomics reveals ancestral predisposition of the termite-cultivated fungus Termitomyces towards a domesticated lifestyle.</title>
        <authorList>
            <person name="Auxier B."/>
            <person name="Grum-Grzhimaylo A."/>
            <person name="Cardenas M.E."/>
            <person name="Lodge J.D."/>
            <person name="Laessoe T."/>
            <person name="Pedersen O."/>
            <person name="Smith M.E."/>
            <person name="Kuyper T.W."/>
            <person name="Franco-Molano E.A."/>
            <person name="Baroni T.J."/>
            <person name="Aanen D.K."/>
        </authorList>
    </citation>
    <scope>NUCLEOTIDE SEQUENCE</scope>
    <source>
        <strain evidence="2">D49</strain>
    </source>
</reference>